<dbReference type="Proteomes" id="UP001597201">
    <property type="component" value="Unassembled WGS sequence"/>
</dbReference>
<feature type="transmembrane region" description="Helical" evidence="6">
    <location>
        <begin position="402"/>
        <end position="425"/>
    </location>
</feature>
<dbReference type="InterPro" id="IPR050367">
    <property type="entry name" value="APC_superfamily"/>
</dbReference>
<keyword evidence="4 6" id="KW-1133">Transmembrane helix</keyword>
<comment type="subcellular location">
    <subcellularLocation>
        <location evidence="1">Cell membrane</location>
        <topology evidence="1">Multi-pass membrane protein</topology>
    </subcellularLocation>
</comment>
<proteinExistence type="predicted"/>
<evidence type="ECO:0000256" key="2">
    <source>
        <dbReference type="ARBA" id="ARBA00022475"/>
    </source>
</evidence>
<evidence type="ECO:0000313" key="8">
    <source>
        <dbReference type="Proteomes" id="UP001597201"/>
    </source>
</evidence>
<feature type="transmembrane region" description="Helical" evidence="6">
    <location>
        <begin position="123"/>
        <end position="143"/>
    </location>
</feature>
<feature type="transmembrane region" description="Helical" evidence="6">
    <location>
        <begin position="376"/>
        <end position="396"/>
    </location>
</feature>
<keyword evidence="3 6" id="KW-0812">Transmembrane</keyword>
<protein>
    <submittedName>
        <fullName evidence="7">APC family permease</fullName>
    </submittedName>
</protein>
<evidence type="ECO:0000256" key="6">
    <source>
        <dbReference type="SAM" id="Phobius"/>
    </source>
</evidence>
<keyword evidence="2" id="KW-1003">Cell membrane</keyword>
<comment type="caution">
    <text evidence="7">The sequence shown here is derived from an EMBL/GenBank/DDBJ whole genome shotgun (WGS) entry which is preliminary data.</text>
</comment>
<dbReference type="Gene3D" id="1.20.1740.10">
    <property type="entry name" value="Amino acid/polyamine transporter I"/>
    <property type="match status" value="1"/>
</dbReference>
<feature type="transmembrane region" description="Helical" evidence="6">
    <location>
        <begin position="344"/>
        <end position="364"/>
    </location>
</feature>
<keyword evidence="8" id="KW-1185">Reference proteome</keyword>
<accession>A0ABW3XZ52</accession>
<evidence type="ECO:0000256" key="5">
    <source>
        <dbReference type="ARBA" id="ARBA00023136"/>
    </source>
</evidence>
<feature type="transmembrane region" description="Helical" evidence="6">
    <location>
        <begin position="12"/>
        <end position="33"/>
    </location>
</feature>
<gene>
    <name evidence="7" type="ORF">ACFQ39_02530</name>
</gene>
<evidence type="ECO:0000256" key="3">
    <source>
        <dbReference type="ARBA" id="ARBA00022692"/>
    </source>
</evidence>
<evidence type="ECO:0000256" key="4">
    <source>
        <dbReference type="ARBA" id="ARBA00022989"/>
    </source>
</evidence>
<feature type="transmembrane region" description="Helical" evidence="6">
    <location>
        <begin position="265"/>
        <end position="286"/>
    </location>
</feature>
<dbReference type="InterPro" id="IPR002293">
    <property type="entry name" value="AA/rel_permease1"/>
</dbReference>
<dbReference type="Pfam" id="PF13520">
    <property type="entry name" value="AA_permease_2"/>
    <property type="match status" value="1"/>
</dbReference>
<dbReference type="RefSeq" id="WP_377176118.1">
    <property type="nucleotide sequence ID" value="NZ_JBHTMY010000002.1"/>
</dbReference>
<organism evidence="7 8">
    <name type="scientific">Namhaeicola litoreus</name>
    <dbReference type="NCBI Taxonomy" id="1052145"/>
    <lineage>
        <taxon>Bacteria</taxon>
        <taxon>Pseudomonadati</taxon>
        <taxon>Bacteroidota</taxon>
        <taxon>Flavobacteriia</taxon>
        <taxon>Flavobacteriales</taxon>
        <taxon>Flavobacteriaceae</taxon>
        <taxon>Namhaeicola</taxon>
    </lineage>
</organism>
<feature type="transmembrane region" description="Helical" evidence="6">
    <location>
        <begin position="194"/>
        <end position="211"/>
    </location>
</feature>
<sequence>MEKTLKREITLWGLTANLVNTIIGAGIFALPALVAEGLGSASITAYLFCGFLILLVMLCFAEVGSKVTSSGGVYGFIEESFGPYFGFLTVVVFVISCISADAAVANAVFNITASIFPILQNEVIRILFLLIIFFGLAFINVIGSKQGIGLVKFITLAKVIPLFILILIGFKEVTLENLIFEQAPSLSALGETSLILFFAFQGVEAAISINGEVKDPQKNIPRAVLISVTLILAFYILIQTISQGILGDELPLYKDNTLGEVANRIIGPLGLTLLSIGAAVSMFGNLSSEILSIPRSLFSAAKDGIIPIKYLSRIHPKFATPYTSIMTYAGLGFIFAISSHFEQLAIISVSGALMIYLGVSLAVIKLRRNGINYKNSFTIPGGLIVPILSSLTIIWFLSNLAYLELVVLGLFIVVLSLFYFLMVHLRKKHNSKNNKLT</sequence>
<dbReference type="PANTHER" id="PTHR42770:SF7">
    <property type="entry name" value="MEMBRANE PROTEIN"/>
    <property type="match status" value="1"/>
</dbReference>
<dbReference type="PIRSF" id="PIRSF006060">
    <property type="entry name" value="AA_transporter"/>
    <property type="match status" value="1"/>
</dbReference>
<keyword evidence="5 6" id="KW-0472">Membrane</keyword>
<dbReference type="PANTHER" id="PTHR42770">
    <property type="entry name" value="AMINO ACID TRANSPORTER-RELATED"/>
    <property type="match status" value="1"/>
</dbReference>
<feature type="transmembrane region" description="Helical" evidence="6">
    <location>
        <begin position="45"/>
        <end position="63"/>
    </location>
</feature>
<evidence type="ECO:0000313" key="7">
    <source>
        <dbReference type="EMBL" id="MFD1314478.1"/>
    </source>
</evidence>
<feature type="transmembrane region" description="Helical" evidence="6">
    <location>
        <begin position="223"/>
        <end position="245"/>
    </location>
</feature>
<feature type="transmembrane region" description="Helical" evidence="6">
    <location>
        <begin position="150"/>
        <end position="170"/>
    </location>
</feature>
<evidence type="ECO:0000256" key="1">
    <source>
        <dbReference type="ARBA" id="ARBA00004651"/>
    </source>
</evidence>
<name>A0ABW3XZ52_9FLAO</name>
<dbReference type="EMBL" id="JBHTMY010000002">
    <property type="protein sequence ID" value="MFD1314478.1"/>
    <property type="molecule type" value="Genomic_DNA"/>
</dbReference>
<feature type="transmembrane region" description="Helical" evidence="6">
    <location>
        <begin position="84"/>
        <end position="111"/>
    </location>
</feature>
<reference evidence="8" key="1">
    <citation type="journal article" date="2019" name="Int. J. Syst. Evol. Microbiol.">
        <title>The Global Catalogue of Microorganisms (GCM) 10K type strain sequencing project: providing services to taxonomists for standard genome sequencing and annotation.</title>
        <authorList>
            <consortium name="The Broad Institute Genomics Platform"/>
            <consortium name="The Broad Institute Genome Sequencing Center for Infectious Disease"/>
            <person name="Wu L."/>
            <person name="Ma J."/>
        </authorList>
    </citation>
    <scope>NUCLEOTIDE SEQUENCE [LARGE SCALE GENOMIC DNA]</scope>
    <source>
        <strain evidence="8">CCUG 61485</strain>
    </source>
</reference>
<feature type="transmembrane region" description="Helical" evidence="6">
    <location>
        <begin position="318"/>
        <end position="338"/>
    </location>
</feature>